<dbReference type="Proteomes" id="UP000789702">
    <property type="component" value="Unassembled WGS sequence"/>
</dbReference>
<dbReference type="EMBL" id="CAJVPU010010257">
    <property type="protein sequence ID" value="CAG8603946.1"/>
    <property type="molecule type" value="Genomic_DNA"/>
</dbReference>
<comment type="caution">
    <text evidence="1">The sequence shown here is derived from an EMBL/GenBank/DDBJ whole genome shotgun (WGS) entry which is preliminary data.</text>
</comment>
<keyword evidence="2" id="KW-1185">Reference proteome</keyword>
<organism evidence="1 2">
    <name type="scientific">Dentiscutata heterogama</name>
    <dbReference type="NCBI Taxonomy" id="1316150"/>
    <lineage>
        <taxon>Eukaryota</taxon>
        <taxon>Fungi</taxon>
        <taxon>Fungi incertae sedis</taxon>
        <taxon>Mucoromycota</taxon>
        <taxon>Glomeromycotina</taxon>
        <taxon>Glomeromycetes</taxon>
        <taxon>Diversisporales</taxon>
        <taxon>Gigasporaceae</taxon>
        <taxon>Dentiscutata</taxon>
    </lineage>
</organism>
<sequence>MPPVSYINRRDTIQAALNELNNCSPNSKCPSVNSPTGMTLTSPPPALTSHSHSTHLNIENLKEDSILLKNENDLLKSQVKKLSEELKTYKNPGTCALRLALKYPISQVQNFQEASESVLPPLKKKRKTLLFARLLTNEESWQQMKEVNKEAEQKAEEIRQKKEATAQKKEVAAQKKEAAA</sequence>
<accession>A0ACA9MR35</accession>
<name>A0ACA9MR35_9GLOM</name>
<proteinExistence type="predicted"/>
<protein>
    <submittedName>
        <fullName evidence="1">15851_t:CDS:1</fullName>
    </submittedName>
</protein>
<reference evidence="1" key="1">
    <citation type="submission" date="2021-06" db="EMBL/GenBank/DDBJ databases">
        <authorList>
            <person name="Kallberg Y."/>
            <person name="Tangrot J."/>
            <person name="Rosling A."/>
        </authorList>
    </citation>
    <scope>NUCLEOTIDE SEQUENCE</scope>
    <source>
        <strain evidence="1">IL203A</strain>
    </source>
</reference>
<gene>
    <name evidence="1" type="ORF">DHETER_LOCUS7364</name>
</gene>
<evidence type="ECO:0000313" key="2">
    <source>
        <dbReference type="Proteomes" id="UP000789702"/>
    </source>
</evidence>
<evidence type="ECO:0000313" key="1">
    <source>
        <dbReference type="EMBL" id="CAG8603946.1"/>
    </source>
</evidence>